<evidence type="ECO:0000313" key="2">
    <source>
        <dbReference type="Proteomes" id="UP000824533"/>
    </source>
</evidence>
<accession>A0ACC1DAP7</accession>
<keyword evidence="2" id="KW-1185">Reference proteome</keyword>
<name>A0ACC1DAP7_9NEOP</name>
<organism evidence="1 2">
    <name type="scientific">Dendrolimus kikuchii</name>
    <dbReference type="NCBI Taxonomy" id="765133"/>
    <lineage>
        <taxon>Eukaryota</taxon>
        <taxon>Metazoa</taxon>
        <taxon>Ecdysozoa</taxon>
        <taxon>Arthropoda</taxon>
        <taxon>Hexapoda</taxon>
        <taxon>Insecta</taxon>
        <taxon>Pterygota</taxon>
        <taxon>Neoptera</taxon>
        <taxon>Endopterygota</taxon>
        <taxon>Lepidoptera</taxon>
        <taxon>Glossata</taxon>
        <taxon>Ditrysia</taxon>
        <taxon>Bombycoidea</taxon>
        <taxon>Lasiocampidae</taxon>
        <taxon>Dendrolimus</taxon>
    </lineage>
</organism>
<proteinExistence type="predicted"/>
<dbReference type="EMBL" id="CM034392">
    <property type="protein sequence ID" value="KAJ0180487.1"/>
    <property type="molecule type" value="Genomic_DNA"/>
</dbReference>
<protein>
    <submittedName>
        <fullName evidence="1">Uncharacterized protein</fullName>
    </submittedName>
</protein>
<dbReference type="Proteomes" id="UP000824533">
    <property type="component" value="Linkage Group LG06"/>
</dbReference>
<evidence type="ECO:0000313" key="1">
    <source>
        <dbReference type="EMBL" id="KAJ0180487.1"/>
    </source>
</evidence>
<gene>
    <name evidence="1" type="ORF">K1T71_003891</name>
</gene>
<comment type="caution">
    <text evidence="1">The sequence shown here is derived from an EMBL/GenBank/DDBJ whole genome shotgun (WGS) entry which is preliminary data.</text>
</comment>
<reference evidence="1 2" key="1">
    <citation type="journal article" date="2021" name="Front. Genet.">
        <title>Chromosome-Level Genome Assembly Reveals Significant Gene Expansion in the Toll and IMD Signaling Pathways of Dendrolimus kikuchii.</title>
        <authorList>
            <person name="Zhou J."/>
            <person name="Wu P."/>
            <person name="Xiong Z."/>
            <person name="Liu N."/>
            <person name="Zhao N."/>
            <person name="Ji M."/>
            <person name="Qiu Y."/>
            <person name="Yang B."/>
        </authorList>
    </citation>
    <scope>NUCLEOTIDE SEQUENCE [LARGE SCALE GENOMIC DNA]</scope>
    <source>
        <strain evidence="1">Ann1</strain>
    </source>
</reference>
<sequence>MDCTVQLIVILLIVINVTSGLEIYETVEAVVGDDAELPCNVTAEKENDKLKTLVWYRDGSSTAFYSRDLRYGVGNSVSSNEGRYQLITSESGMDKLQVAKVRNSDAGVYQCFADFEFSPTHKTFIQLIVIDPPHHLWVIHENGTQAAQARAGVNISRNIGPYYVGDTVHLLCVAFGGIPKAALSWWTEQRMLKNTSTPLSEQRVRSDLMYGPLRGEDHGRVLTCLANNNEHTRPLSIDIIIDMFLPPDLVTIRAKNFFSNGISTGWLVGNAEVHMGDTLLLQCREIGARPTPVLVWKNGEEDIKDLVETTPEDQSQRILVREVNLKMTPQYDETQVTCCVPGNTRDDNTTVCAEPIYLTVLYAPVLKIFVDQDPDNGTIVVMKGSSLSLGCSYTANPKLDQLVWFHEDDIVSESKRNNTILELTDIKEDDAGEYVCAGTNLEGSTYSDPLNIDVIYPAYCEDENIIEYGIRENESINITCKVKATPEATSFRWAKVNEAVNFGVLANHSLTTIENTEATLTYQRPNDTAYTTIFCWGINGVASQAALQTPCTFLVTDETVPHPPTECTALRYTGDIFISCQVGHNGGLPQTFKFSVTSLDSKEQFISIESIEPQFKIQEPKHKKYKFVIKAFNDKGESQPVEIKYDEVKDNTEGTVVANITILSLGLCGGVLLLALVACGLVLCAHERGSRLDLPRAHSHPPLCAYNTEGKFPETNCETYHGSDDGSECNVRRTESFRRAVSRYPSKNFDVRRTSSFHSARYMNDMPDESASKYNINDNIRHSTHCRVHSLQNINRKRDMDALCDHLVMDLPPEPNYNVPRPMNTFYTMPRKIRHKLVKEPSDEQSDITQTSYGFSLPPPPDEFTSYRAGTRIKDMPTKATPTYTTIVRKNSGKESTKQQCNISPINTVGLPTISGQPTLYTYPDDLGLQVNTTNPFDEDSS</sequence>